<gene>
    <name evidence="1" type="ORF">PPACK8108_LOCUS5533</name>
</gene>
<comment type="caution">
    <text evidence="1">The sequence shown here is derived from an EMBL/GenBank/DDBJ whole genome shotgun (WGS) entry which is preliminary data.</text>
</comment>
<name>A0AAV0AP48_PHAPC</name>
<reference evidence="1" key="1">
    <citation type="submission" date="2022-06" db="EMBL/GenBank/DDBJ databases">
        <authorList>
            <consortium name="SYNGENTA / RWTH Aachen University"/>
        </authorList>
    </citation>
    <scope>NUCLEOTIDE SEQUENCE</scope>
</reference>
<protein>
    <submittedName>
        <fullName evidence="1">Expressed protein</fullName>
    </submittedName>
</protein>
<evidence type="ECO:0000313" key="2">
    <source>
        <dbReference type="Proteomes" id="UP001153365"/>
    </source>
</evidence>
<evidence type="ECO:0000313" key="1">
    <source>
        <dbReference type="EMBL" id="CAH7670797.1"/>
    </source>
</evidence>
<dbReference type="EMBL" id="CALTRL010001066">
    <property type="protein sequence ID" value="CAH7670797.1"/>
    <property type="molecule type" value="Genomic_DNA"/>
</dbReference>
<sequence length="305" mass="35429">MDCIQPWLMNVLKGSLTRNEGIDESNPLPTEAFRSRKVQFIRFLTRHSWNAKQSMWAEASDREVTILVHIPGDIIHQFELSQRADRRTLNELGYPTFTMGYCKWVWVDPSAEIGGENQRRGLNHQLCLRLDSNPRVHQFRLGSAACWPYPKAQSALSNSGFRHILNINHALARNPQFIQLRRRLISTKPPKLDLEACKMLTKDRIDSEEQVIGDKADSETIPNQNLRPERRSSLKREFWMDRKFQILVGLIHYSQKKFLIVLLEHEVRVVSWAVVKSSSFVIRILAKNSLILSTTPILLLRHNIF</sequence>
<accession>A0AAV0AP48</accession>
<dbReference type="Proteomes" id="UP001153365">
    <property type="component" value="Unassembled WGS sequence"/>
</dbReference>
<proteinExistence type="predicted"/>
<dbReference type="AlphaFoldDB" id="A0AAV0AP48"/>
<organism evidence="1 2">
    <name type="scientific">Phakopsora pachyrhizi</name>
    <name type="common">Asian soybean rust disease fungus</name>
    <dbReference type="NCBI Taxonomy" id="170000"/>
    <lineage>
        <taxon>Eukaryota</taxon>
        <taxon>Fungi</taxon>
        <taxon>Dikarya</taxon>
        <taxon>Basidiomycota</taxon>
        <taxon>Pucciniomycotina</taxon>
        <taxon>Pucciniomycetes</taxon>
        <taxon>Pucciniales</taxon>
        <taxon>Phakopsoraceae</taxon>
        <taxon>Phakopsora</taxon>
    </lineage>
</organism>
<keyword evidence="2" id="KW-1185">Reference proteome</keyword>